<dbReference type="EMBL" id="KP223752">
    <property type="protein sequence ID" value="AJG38367.1"/>
    <property type="molecule type" value="Genomic_RNA"/>
</dbReference>
<dbReference type="Gene3D" id="2.170.40.20">
    <property type="entry name" value="Human immunodeficiency virus 1, Gp160, envelope glycoprotein"/>
    <property type="match status" value="2"/>
</dbReference>
<keyword evidence="24 32" id="KW-0175">Coiled coil</keyword>
<evidence type="ECO:0000256" key="18">
    <source>
        <dbReference type="ARBA" id="ARBA00022844"/>
    </source>
</evidence>
<evidence type="ECO:0000313" key="42">
    <source>
        <dbReference type="Proteomes" id="UP000166521"/>
    </source>
</evidence>
<comment type="domain">
    <text evidence="32">The membrane proximal external region (MPER) present in gp41 is a tryptophan-rich region recognized by the antibodies 2F5, Z13, and 4E10. MPER seems to play a role in fusion.</text>
</comment>
<evidence type="ECO:0000256" key="25">
    <source>
        <dbReference type="ARBA" id="ARBA00023136"/>
    </source>
</evidence>
<evidence type="ECO:0000313" key="40">
    <source>
        <dbReference type="Proteomes" id="UP000117305"/>
    </source>
</evidence>
<keyword evidence="26 32" id="KW-0564">Palmitate</keyword>
<comment type="domain">
    <text evidence="32">The CD4-binding region is targeted by the antibody b12.</text>
</comment>
<feature type="compositionally biased region" description="Basic and acidic residues" evidence="34">
    <location>
        <begin position="723"/>
        <end position="737"/>
    </location>
</feature>
<evidence type="ECO:0000256" key="9">
    <source>
        <dbReference type="ARBA" id="ARBA00022511"/>
    </source>
</evidence>
<keyword evidence="12 32" id="KW-1162">Viral penetration into host cytoplasm</keyword>
<dbReference type="FunFam" id="2.170.40.20:FF:000003">
    <property type="entry name" value="Envelope glycoprotein gp160"/>
    <property type="match status" value="1"/>
</dbReference>
<feature type="short sequence motif" description="YXXL motif; contains endocytosis signal" evidence="32">
    <location>
        <begin position="709"/>
        <end position="712"/>
    </location>
</feature>
<evidence type="ECO:0000256" key="5">
    <source>
        <dbReference type="ARBA" id="ARBA00004578"/>
    </source>
</evidence>
<evidence type="ECO:0000256" key="13">
    <source>
        <dbReference type="ARBA" id="ARBA00022685"/>
    </source>
</evidence>
<comment type="domain">
    <text evidence="32">Some of the most genetically diverse regions of the viral genome are present in Env. They are called variable regions 1 through 5 (V1 through V5). Coreceptor usage of gp120 is determined mainly by the primary structure of the third variable region (V3) in the outer domain of gp120. The sequence of V3 determines which coreceptor, CCR5 and/or CXCR4 (corresponding to R5/macrophage, X4/T cell and R5X4/T cell and macrophage tropism), is used to trigger the fusion potential of the Env complex, and hence which cells the virus can infect. Binding to CCR5 involves a region adjacent in addition to V3.</text>
</comment>
<evidence type="ECO:0000256" key="7">
    <source>
        <dbReference type="ARBA" id="ARBA00022506"/>
    </source>
</evidence>
<protein>
    <recommendedName>
        <fullName evidence="32">Envelope glycoprotein gp160</fullName>
    </recommendedName>
    <alternativeName>
        <fullName evidence="32">Env polyprotein</fullName>
    </alternativeName>
    <component>
        <recommendedName>
            <fullName evidence="32">Surface protein gp120</fullName>
            <shortName evidence="32">SU</shortName>
        </recommendedName>
        <alternativeName>
            <fullName evidence="32">Glycoprotein 120</fullName>
            <shortName evidence="32">gp120</shortName>
        </alternativeName>
    </component>
    <component>
        <recommendedName>
            <fullName evidence="32">Transmembrane protein gp41</fullName>
            <shortName evidence="32">TM</shortName>
        </recommendedName>
        <alternativeName>
            <fullName evidence="32">Glycoprotein 41</fullName>
            <shortName evidence="32">gp41</shortName>
        </alternativeName>
    </component>
</protein>
<feature type="disulfide bond" evidence="32">
    <location>
        <begin position="53"/>
        <end position="73"/>
    </location>
</feature>
<feature type="chain" id="PRO_5042622222" description="Transmembrane protein gp41" evidence="32">
    <location>
        <begin position="509"/>
        <end position="860"/>
    </location>
</feature>
<dbReference type="Proteomes" id="UP000166521">
    <property type="component" value="Genome"/>
</dbReference>
<dbReference type="EMBL" id="KP223753">
    <property type="protein sequence ID" value="AJG38376.1"/>
    <property type="molecule type" value="Genomic_RNA"/>
</dbReference>
<feature type="region of interest" description="Fusion peptide" evidence="32">
    <location>
        <begin position="509"/>
        <end position="529"/>
    </location>
</feature>
<comment type="subcellular location">
    <molecule>Surface protein gp120</molecule>
    <subcellularLocation>
        <location evidence="32">Virion membrane</location>
        <topology evidence="32">Peripheral membrane protein</topology>
    </subcellularLocation>
    <subcellularLocation>
        <location evidence="32">Host cell membrane</location>
        <topology evidence="32">Peripheral membrane protein</topology>
    </subcellularLocation>
    <subcellularLocation>
        <location evidence="32">Host endosome membrane</location>
        <topology evidence="32">Single-pass type I membrane protein</topology>
    </subcellularLocation>
    <text evidence="32">The surface protein is not anchored to the viral envelope, but associates with the extravirion surface through its binding to TM. It is probably concentrated at the site of budding and incorporated into the virions possibly by contacts between the cytoplasmic tail of Env and the N-terminus of Gag.</text>
</comment>
<dbReference type="EMBL" id="KP223755">
    <property type="protein sequence ID" value="AJG38393.1"/>
    <property type="molecule type" value="Genomic_RNA"/>
</dbReference>
<feature type="coiled-coil region" evidence="32">
    <location>
        <begin position="630"/>
        <end position="664"/>
    </location>
</feature>
<dbReference type="GO" id="GO:0016020">
    <property type="term" value="C:membrane"/>
    <property type="evidence" value="ECO:0007669"/>
    <property type="project" value="UniProtKB-UniRule"/>
</dbReference>
<comment type="domain">
    <text evidence="32">The YXXL motif is involved in determining the exact site of viral release at the surface of infected mononuclear cells and promotes endocytosis. YXXL and di-leucine endocytosis motifs interact directly or indirectly with the clathrin adapter complexes, opperate independently, and their activities are not additive.</text>
</comment>
<dbReference type="GO" id="GO:0039654">
    <property type="term" value="P:fusion of virus membrane with host endosome membrane"/>
    <property type="evidence" value="ECO:0007669"/>
    <property type="project" value="UniProtKB-UniRule"/>
</dbReference>
<dbReference type="Gene3D" id="1.10.287.210">
    <property type="match status" value="1"/>
</dbReference>
<comment type="miscellaneous">
    <text evidence="32">HIV-1 lineages are divided in three main groups, M (for Major), O (for Outlier), and N (for New, or Non-M, Non-O). The vast majority of strains found worldwide belong to the group M. Group O seems to be endemic to and largely confined to Cameroon and neighboring countries in West Central Africa, where these viruses represent a small minority of HIV-1 strains. The group N is represented by a limited number of isolates from Cameroonian persons. The group M is further subdivided in 9 clades or subtypes (A to D, F to H, J and K).</text>
</comment>
<keyword evidence="7 32" id="KW-1168">Fusion of virus membrane with host membrane</keyword>
<comment type="function">
    <text evidence="32">Transmembrane protein gp41: Acts as a class I viral fusion protein. Under the current model, the protein has at least 3 conformational states: pre-fusion native state, pre-hairpin intermediate state, and post-fusion hairpin state. During fusion of viral and target intracellular membranes, the coiled coil regions (heptad repeats) assume a trimer-of-hairpins structure, positioning the fusion peptide in close proximity to the C-terminal region of the ectodomain. The formation of this structure appears to drive apposition and subsequent fusion of viral and target cell membranes. Complete fusion occurs in host cell endosomes and is dynamin-dependent, however some lipid transfer might occur at the plasma membrane. The virus undergoes clathrin-dependent internalization long before endosomal fusion, thus minimizing the surface exposure of conserved viral epitopes during fusion and reducing the efficacy of inhibitors targeting these epitopes. Membranes fusion leads to delivery of the nucleocapsid into the cytoplasm.</text>
</comment>
<dbReference type="GO" id="GO:0019062">
    <property type="term" value="P:virion attachment to host cell"/>
    <property type="evidence" value="ECO:0007669"/>
    <property type="project" value="UniProtKB-UniRule"/>
</dbReference>
<dbReference type="Pfam" id="PF00516">
    <property type="entry name" value="GP120"/>
    <property type="match status" value="2"/>
</dbReference>
<evidence type="ECO:0000256" key="15">
    <source>
        <dbReference type="ARBA" id="ARBA00022703"/>
    </source>
</evidence>
<feature type="disulfide bond" evidence="32">
    <location>
        <begin position="223"/>
        <end position="234"/>
    </location>
</feature>
<dbReference type="GO" id="GO:0019082">
    <property type="term" value="P:viral protein processing"/>
    <property type="evidence" value="ECO:0007669"/>
    <property type="project" value="UniProtKB-UniRule"/>
</dbReference>
<dbReference type="GO" id="GO:0052031">
    <property type="term" value="P:symbiont-mediated perturbation of host defense response"/>
    <property type="evidence" value="ECO:0007669"/>
    <property type="project" value="UniProtKB-UniRule"/>
</dbReference>
<feature type="region of interest" description="MPER; binding to GalCer" evidence="32">
    <location>
        <begin position="659"/>
        <end position="680"/>
    </location>
</feature>
<dbReference type="GO" id="GO:1903908">
    <property type="term" value="P:positive regulation of plasma membrane raft polarization"/>
    <property type="evidence" value="ECO:0007669"/>
    <property type="project" value="UniProtKB-UniRule"/>
</dbReference>
<feature type="region of interest" description="Immunosuppression" evidence="32">
    <location>
        <begin position="571"/>
        <end position="589"/>
    </location>
</feature>
<dbReference type="GO" id="GO:0020002">
    <property type="term" value="C:host cell plasma membrane"/>
    <property type="evidence" value="ECO:0007669"/>
    <property type="project" value="UniProtKB-SubCell"/>
</dbReference>
<evidence type="ECO:0000256" key="19">
    <source>
        <dbReference type="ARBA" id="ARBA00022870"/>
    </source>
</evidence>
<dbReference type="GO" id="GO:0019064">
    <property type="term" value="P:fusion of virus membrane with host plasma membrane"/>
    <property type="evidence" value="ECO:0007669"/>
    <property type="project" value="UniProtKB-UniRule"/>
</dbReference>
<comment type="PTM">
    <text evidence="32">Specific enzymatic cleavages in vivo yield mature proteins. Envelope glycoproteins are synthesized as a inactive precursor that is heavily N-glycosylated and processed likely by host cell furin in the Golgi to yield the mature SU and TM proteins. The cleavage site between SU and TM requires the minimal sequence [KR]-X-[KR]-R. About 2 of the 9 disulfide bonds of gp41 are reduced by P4HB/PDI, following binding to CD4 receptor.</text>
</comment>
<feature type="chain" id="PRO_5042622221" description="Envelope glycoprotein gp160" evidence="32">
    <location>
        <begin position="32"/>
        <end position="860"/>
    </location>
</feature>
<keyword evidence="23 32" id="KW-1039">Host endosome</keyword>
<dbReference type="FunFam" id="1.10.287.210:FF:000001">
    <property type="entry name" value="Envelope glycoprotein gp160"/>
    <property type="match status" value="1"/>
</dbReference>
<organism evidence="39 42">
    <name type="scientific">Human immunodeficiency virus type 1</name>
    <name type="common">HIV-1</name>
    <dbReference type="NCBI Taxonomy" id="11676"/>
    <lineage>
        <taxon>Viruses</taxon>
        <taxon>Riboviria</taxon>
        <taxon>Pararnavirae</taxon>
        <taxon>Artverviricota</taxon>
        <taxon>Revtraviricetes</taxon>
        <taxon>Ortervirales</taxon>
        <taxon>Retroviridae</taxon>
        <taxon>Orthoretrovirinae</taxon>
        <taxon>Lentivirus</taxon>
        <taxon>Lentivirus humimdef1</taxon>
    </lineage>
</organism>
<evidence type="ECO:0000256" key="31">
    <source>
        <dbReference type="ARBA" id="ARBA00023296"/>
    </source>
</evidence>
<evidence type="ECO:0000256" key="32">
    <source>
        <dbReference type="HAMAP-Rule" id="MF_04083"/>
    </source>
</evidence>
<dbReference type="Proteomes" id="UP000117305">
    <property type="component" value="Genome"/>
</dbReference>
<dbReference type="GO" id="GO:0019031">
    <property type="term" value="C:viral envelope"/>
    <property type="evidence" value="ECO:0007669"/>
    <property type="project" value="UniProtKB-KW"/>
</dbReference>
<dbReference type="GO" id="GO:1903911">
    <property type="term" value="P:positive regulation of receptor clustering"/>
    <property type="evidence" value="ECO:0007669"/>
    <property type="project" value="UniProtKB-UniRule"/>
</dbReference>
<feature type="short sequence motif" description="Di-leucine internalization motif" evidence="32">
    <location>
        <begin position="859"/>
        <end position="860"/>
    </location>
</feature>
<keyword evidence="9 32" id="KW-1032">Host cell membrane</keyword>
<dbReference type="SUPFAM" id="SSF56502">
    <property type="entry name" value="gp120 core"/>
    <property type="match status" value="2"/>
</dbReference>
<dbReference type="GO" id="GO:0075512">
    <property type="term" value="P:clathrin-dependent endocytosis of virus by host cell"/>
    <property type="evidence" value="ECO:0007669"/>
    <property type="project" value="UniProtKB-UniRule"/>
</dbReference>
<dbReference type="InterPro" id="IPR000777">
    <property type="entry name" value="HIV1_Gp120"/>
</dbReference>
<comment type="similarity">
    <text evidence="32">Belongs to the HIV-1 env protein family.</text>
</comment>
<evidence type="ECO:0000256" key="33">
    <source>
        <dbReference type="RuleBase" id="RU363095"/>
    </source>
</evidence>
<dbReference type="InterPro" id="IPR037527">
    <property type="entry name" value="Gp160"/>
</dbReference>
<dbReference type="HAMAP" id="MF_04083">
    <property type="entry name" value="HIV_ENV"/>
    <property type="match status" value="1"/>
</dbReference>
<evidence type="ECO:0000313" key="41">
    <source>
        <dbReference type="Proteomes" id="UP000158273"/>
    </source>
</evidence>
<evidence type="ECO:0000313" key="37">
    <source>
        <dbReference type="EMBL" id="AJG38367.1"/>
    </source>
</evidence>
<feature type="domain" description="Retroviral envelope protein GP41-like" evidence="36">
    <location>
        <begin position="527"/>
        <end position="717"/>
    </location>
</feature>
<sequence length="860" mass="97610">MRVMGTQMNYQNLWRWGIMILGMSIICSVAGNLWVTVYYGVPVWRDADTTLFCASDAKAYDTEVHNVWATHACVPTDPSPQEIHLENVTEKFNMWKNNMVEQMHEDIISLWDQSLKPCVKLTPLCVTLECKTPNTPNITTDMREEIKNCSFNMTTELRDRRRKMYSLFYRLDIVPINKSRENNSEYRLINCNTSAITQACPKVSFEPIPIHYCAPAGFAILKCKDTEFNGTGPCKNVSTVQCTHGIKPVVSTQLLLNGSLAENGIRIRSENITNNAKTIIVQLDRPVQINCTRPNNNTRKSERIGPGQTFYATNAIIGDIRKAHCNVSKAEWNETVRRIAKQLEKYFKNKTIEFTNSSGGDLEITTHSFNCGGEFFYCNTSALFNSTWQFNGTGSGNDTVNATRSENDTINLPCRIKQIINMWQRAGQAMYAPPIQGVIRCDSNITGLLLTRDGGRGNDNNTEVFRPGGGNMKDNWRSELYKYKVVKIEPLGVAPTRARRRVVERGKRAVGIGAVFIGFLGAAGSTMGAASITLTVQARQLLSGIVQQQSNLLRAIEAQQHLLRLTVWGIKQLQARVLAVERYLRDQQLLGLWGCSGKLICTTNVPWNSSWNNKSYSEIWDSMTWLQWDKEINNYTSIIYSLIEESQNQQEKNEQDLLALDKWATLWNWFDITNWLWYIRIVIIIVGGLIGLRIVFAMLSIINRVRQGYSPLSLQTLTPNPEGLDRPGRIEEEGGEQGRGRSIRLVNGSLALVWDDLRSLCLFSYHRLRDFILIAAKTVELLGRSSLQGLRLGWKGLKYLWNLLLYWGQELKSSAINLLDTTAIAVANWTDRIIEIGQRLCRAIIHIPRRIRQGFERALL</sequence>
<evidence type="ECO:0000256" key="12">
    <source>
        <dbReference type="ARBA" id="ARBA00022595"/>
    </source>
</evidence>
<keyword evidence="14 32" id="KW-0812">Transmembrane</keyword>
<gene>
    <name evidence="32 39" type="primary">env</name>
</gene>
<evidence type="ECO:0000259" key="35">
    <source>
        <dbReference type="Pfam" id="PF00516"/>
    </source>
</evidence>
<dbReference type="CDD" id="cd09909">
    <property type="entry name" value="HIV-1-like_HR1-HR2"/>
    <property type="match status" value="1"/>
</dbReference>
<keyword evidence="31 32" id="KW-1160">Virus entry into host cell</keyword>
<evidence type="ECO:0000256" key="27">
    <source>
        <dbReference type="ARBA" id="ARBA00023157"/>
    </source>
</evidence>
<feature type="transmembrane region" description="Helical" evidence="33">
    <location>
        <begin position="509"/>
        <end position="532"/>
    </location>
</feature>
<feature type="region of interest" description="CD4-binding loop" evidence="32">
    <location>
        <begin position="357"/>
        <end position="367"/>
    </location>
</feature>
<evidence type="ECO:0000313" key="38">
    <source>
        <dbReference type="EMBL" id="AJG38376.1"/>
    </source>
</evidence>
<evidence type="ECO:0000256" key="24">
    <source>
        <dbReference type="ARBA" id="ARBA00023054"/>
    </source>
</evidence>
<feature type="domain" description="Human immunodeficiency virus 1 envelope glycoprotein Gp120" evidence="35">
    <location>
        <begin position="33"/>
        <end position="133"/>
    </location>
</feature>
<evidence type="ECO:0000256" key="3">
    <source>
        <dbReference type="ARBA" id="ARBA00004505"/>
    </source>
</evidence>
<keyword evidence="18 32" id="KW-0946">Virion</keyword>
<evidence type="ECO:0000256" key="14">
    <source>
        <dbReference type="ARBA" id="ARBA00022692"/>
    </source>
</evidence>
<evidence type="ECO:0000256" key="29">
    <source>
        <dbReference type="ARBA" id="ARBA00023280"/>
    </source>
</evidence>
<keyword evidence="8 32" id="KW-1170">Fusion of virus membrane with host endosomal membrane</keyword>
<feature type="transmembrane region" description="Helical" evidence="33">
    <location>
        <begin position="13"/>
        <end position="35"/>
    </location>
</feature>
<keyword evidence="19 32" id="KW-1043">Host membrane</keyword>
<comment type="domain">
    <text evidence="32 33">The 17 amino acids long immunosuppressive region is present in many retroviral envelope proteins. Synthetic peptides derived from this relatively conserved sequence inhibit immune function in vitro and in vivo.</text>
</comment>
<comment type="subcellular location">
    <subcellularLocation>
        <location evidence="3">Host cell membrane</location>
        <topology evidence="3">Peripheral membrane protein</topology>
    </subcellularLocation>
    <subcellularLocation>
        <location evidence="1">Host cell membrane</location>
        <topology evidence="1">Single-pass type I membrane protein</topology>
    </subcellularLocation>
    <subcellularLocation>
        <location evidence="2">Host endosome membrane</location>
        <topology evidence="2">Peripheral membrane protein</topology>
    </subcellularLocation>
    <subcellularLocation>
        <location evidence="5">Host endosome membrane</location>
        <topology evidence="5">Single-pass type I membrane protein</topology>
    </subcellularLocation>
    <subcellularLocation>
        <location evidence="6">Virion membrane</location>
        <topology evidence="6">Peripheral membrane protein</topology>
    </subcellularLocation>
    <subcellularLocation>
        <location evidence="4">Virion membrane</location>
        <topology evidence="4">Single-pass type I membrane protein</topology>
    </subcellularLocation>
</comment>
<proteinExistence type="inferred from homology"/>
<keyword evidence="27 32" id="KW-1015">Disulfide bond</keyword>
<keyword evidence="15 32" id="KW-0053">Apoptosis</keyword>
<organismHost>
    <name type="scientific">Homo sapiens</name>
    <name type="common">Human</name>
    <dbReference type="NCBI Taxonomy" id="9606"/>
</organismHost>
<dbReference type="Proteomes" id="UP000158273">
    <property type="component" value="Genome"/>
</dbReference>
<accession>A0A0B5KVA9</accession>
<evidence type="ECO:0000256" key="23">
    <source>
        <dbReference type="ARBA" id="ARBA00023046"/>
    </source>
</evidence>
<dbReference type="FunFam" id="2.170.40.20:FF:000004">
    <property type="entry name" value="Envelope glycoprotein gp160"/>
    <property type="match status" value="1"/>
</dbReference>
<feature type="site" description="Cleavage; by host furin" evidence="32">
    <location>
        <begin position="508"/>
        <end position="509"/>
    </location>
</feature>
<evidence type="ECO:0000256" key="17">
    <source>
        <dbReference type="ARBA" id="ARBA00022804"/>
    </source>
</evidence>
<dbReference type="InterPro" id="IPR036377">
    <property type="entry name" value="Gp120_core_sf"/>
</dbReference>
<keyword evidence="11 32" id="KW-0945">Host-virus interaction</keyword>
<evidence type="ECO:0000256" key="20">
    <source>
        <dbReference type="ARBA" id="ARBA00022879"/>
    </source>
</evidence>
<evidence type="ECO:0000256" key="10">
    <source>
        <dbReference type="ARBA" id="ARBA00022570"/>
    </source>
</evidence>
<evidence type="ECO:0000256" key="6">
    <source>
        <dbReference type="ARBA" id="ARBA00004650"/>
    </source>
</evidence>
<evidence type="ECO:0000256" key="11">
    <source>
        <dbReference type="ARBA" id="ARBA00022581"/>
    </source>
</evidence>
<keyword evidence="28 32" id="KW-0325">Glycoprotein</keyword>
<evidence type="ECO:0000256" key="34">
    <source>
        <dbReference type="SAM" id="MobiDB-lite"/>
    </source>
</evidence>
<keyword evidence="17 32" id="KW-1161">Viral attachment to host cell</keyword>
<feature type="disulfide bond" evidence="32">
    <location>
        <begin position="213"/>
        <end position="242"/>
    </location>
</feature>
<evidence type="ECO:0000313" key="39">
    <source>
        <dbReference type="EMBL" id="AJG38393.1"/>
    </source>
</evidence>
<evidence type="ECO:0000256" key="16">
    <source>
        <dbReference type="ARBA" id="ARBA00022729"/>
    </source>
</evidence>
<dbReference type="Gene3D" id="1.20.5.490">
    <property type="entry name" value="Single helix bin"/>
    <property type="match status" value="1"/>
</dbReference>
<keyword evidence="10 32" id="KW-1165">Clathrin-mediated endocytosis of virus by host</keyword>
<comment type="subcellular location">
    <molecule>Transmembrane protein gp41</molecule>
    <subcellularLocation>
        <location evidence="32">Virion membrane</location>
        <topology evidence="32">Single-pass type I membrane protein</topology>
    </subcellularLocation>
    <subcellularLocation>
        <location evidence="32">Host cell membrane</location>
        <topology evidence="32">Single-pass type I membrane protein</topology>
    </subcellularLocation>
    <subcellularLocation>
        <location evidence="32">Host endosome membrane</location>
        <topology evidence="32">Single-pass type I membrane protein</topology>
    </subcellularLocation>
    <text evidence="32">It is probably concentrated at the site of budding and incorporated into the virions possibly by contacts between the cytoplasmic tail of Env and the N-terminus of Gag.</text>
</comment>
<dbReference type="GO" id="GO:0044175">
    <property type="term" value="C:host cell endosome membrane"/>
    <property type="evidence" value="ECO:0007669"/>
    <property type="project" value="UniProtKB-SubCell"/>
</dbReference>
<comment type="function">
    <text evidence="32">Surface protein gp120: Attaches the virus to the host lymphoid cell by binding to the primary receptor CD4. This interaction induces a structural rearrangement creating a high affinity binding site for a chemokine coreceptor like CXCR4 and/or CCR5. Acts as a ligand for CD209/DC-SIGN and CLEC4M/DC-SIGNR, which are respectively found on dendritic cells (DCs), and on endothelial cells of liver sinusoids and lymph node sinuses. These interactions allow capture of viral particles at mucosal surfaces by these cells and subsequent transmission to permissive cells. HIV subverts the migration properties of dendritic cells to gain access to CD4+ T-cells in lymph nodes. Virus transmission to permissive T-cells occurs either in trans (without DCs infection, through viral capture and transmission), or in cis (following DCs productive infection, through the usual CD4-gp120 interaction), thereby inducing a robust infection. In trans infection, bound virions remain infectious over days and it is proposed that they are not degraded, but protected in non-lysosomal acidic organelles within the DCs close to the cell membrane thus contributing to the viral infectious potential during DCs' migration from the periphery to the lymphoid tissues. On arrival at lymphoid tissues, intact virions recycle back to DCs' cell surface allowing virus transmission to CD4+ T-cells.</text>
</comment>
<evidence type="ECO:0000256" key="1">
    <source>
        <dbReference type="ARBA" id="ARBA00004402"/>
    </source>
</evidence>
<comment type="subunit">
    <text evidence="32">The mature envelope protein (Env) consists of a homotrimer of non-covalently associated gp120-gp41 heterodimers. The resulting complex protrudes from the virus surface as a spike. There seems to be as few as 10 spikes on the average virion. Surface protein gp120 interacts with host CD4, CCR5 and CXCR4. Gp120 also interacts with the C-type lectins CD209/DC-SIGN and CLEC4M/DC-SIGNR (collectively referred to as DC-SIGN(R)). Gp120 and gp41 interact with GalCer. Gp120 interacts with host ITGA4/ITGB7 complex; on CD4+ T-cells, this interaction results in rapid activation of integrin ITGAL/LFA-1, which facilitates efficient cell-to-cell spreading of HIV-1. Gp120 interacts with cell-associated heparan sulfate; this interaction increases virus infectivity on permissive cells and may be involved in infection of CD4- cells.</text>
</comment>
<keyword evidence="30 32" id="KW-0449">Lipoprotein</keyword>
<evidence type="ECO:0000256" key="30">
    <source>
        <dbReference type="ARBA" id="ARBA00023288"/>
    </source>
</evidence>
<reference evidence="40 41" key="1">
    <citation type="journal article" date="2015" name="PLoS Pathog.">
        <title>Transmitted Virus Fitness and Host T Cell Responses Collectively Define Divergent Infection Outcomes in Two HIV-1 Recipients.</title>
        <authorList>
            <person name="Yue L."/>
            <person name="Pfafferott K.J."/>
            <person name="Baalwa J."/>
            <person name="Conrod K."/>
            <person name="Dong C.C."/>
            <person name="Chui C."/>
            <person name="Rong R."/>
            <person name="Claiborne D.T."/>
            <person name="Prince J.L."/>
            <person name="Tang J."/>
            <person name="Ribeiro R.M."/>
            <person name="Cormier E."/>
            <person name="Hahn B.H."/>
            <person name="Perelson A.S."/>
            <person name="Shaw G.M."/>
            <person name="Karita E."/>
            <person name="Gilmour J."/>
            <person name="Goepfert P."/>
            <person name="Derdeyn C.A."/>
            <person name="Allen S.A."/>
            <person name="Borrow P."/>
            <person name="Hunter E."/>
        </authorList>
    </citation>
    <scope>NUCLEOTIDE SEQUENCE [LARGE SCALE GENOMIC DNA]</scope>
    <source>
        <strain evidence="37">R463FPL_d248_C10</strain>
        <strain evidence="38">R463FPL_d248_C11</strain>
        <strain evidence="39">R463FPL_d248_C5</strain>
    </source>
</reference>
<dbReference type="InterPro" id="IPR000328">
    <property type="entry name" value="GP41-like"/>
</dbReference>
<comment type="PTM">
    <text evidence="32">Palmitoylation of the transmembrane protein and of Env polyprotein (prior to its proteolytic cleavage) is essential for their association with host cell membrane lipid rafts. Palmitoylation is therefore required for envelope trafficking to classical lipid rafts, but not for viral replication.</text>
</comment>
<feature type="domain" description="Human immunodeficiency virus 1 envelope glycoprotein Gp120" evidence="35">
    <location>
        <begin position="143"/>
        <end position="508"/>
    </location>
</feature>
<keyword evidence="13 32" id="KW-0165">Cleavage on pair of basic residues</keyword>
<evidence type="ECO:0000256" key="2">
    <source>
        <dbReference type="ARBA" id="ARBA00004433"/>
    </source>
</evidence>
<evidence type="ECO:0000256" key="22">
    <source>
        <dbReference type="ARBA" id="ARBA00022989"/>
    </source>
</evidence>
<evidence type="ECO:0000259" key="36">
    <source>
        <dbReference type="Pfam" id="PF00517"/>
    </source>
</evidence>
<feature type="disulfide bond" evidence="32">
    <location>
        <begin position="595"/>
        <end position="601"/>
    </location>
</feature>
<comment type="miscellaneous">
    <text evidence="32">Inhibitors targeting HIV-1 viral envelope proteins are used as antiretroviral drugs. Attachment of virions to the cell surface via non-specific interactions and CD4 binding can be blocked by inhibitors that include cyanovirin-N, cyclotriazadisulfonamide analogs, PRO 2000, TNX 355 and PRO 542. In addition, BMS 806 can block CD4-induced conformational changes. Env interactions with the coreceptor molecules can be targeted by CCR5 antagonists including SCH-D, maraviroc (UK 427857) and aplaviroc (GW 873140), and the CXCR4 antagonist AMD 070. Fusion of viral and cellular membranes can be inhibited by peptides such as enfuvirtide and tifuvirtide (T 1249). Resistance to inhibitors associated with mutations in Env are observed. Most of the time, single mutations confer only a modest reduction in drug susceptibility. Combination of several mutations is usually required to develop a high-level drug resistance.</text>
</comment>
<dbReference type="SUPFAM" id="SSF58069">
    <property type="entry name" value="Virus ectodomain"/>
    <property type="match status" value="1"/>
</dbReference>
<feature type="region of interest" description="Disordered" evidence="34">
    <location>
        <begin position="716"/>
        <end position="737"/>
    </location>
</feature>
<evidence type="ECO:0000256" key="8">
    <source>
        <dbReference type="ARBA" id="ARBA00022510"/>
    </source>
</evidence>
<feature type="lipid moiety-binding region" description="S-palmitoyl cysteine; by host" evidence="32">
    <location>
        <position position="841"/>
    </location>
</feature>
<evidence type="ECO:0000256" key="28">
    <source>
        <dbReference type="ARBA" id="ARBA00023180"/>
    </source>
</evidence>
<name>A0A0B5KVA9_HV1</name>
<feature type="lipid moiety-binding region" description="S-palmitoyl cysteine; by host" evidence="32">
    <location>
        <position position="761"/>
    </location>
</feature>
<evidence type="ECO:0000256" key="4">
    <source>
        <dbReference type="ARBA" id="ARBA00004563"/>
    </source>
</evidence>
<keyword evidence="21 32" id="KW-1164">Virus endocytosis by host</keyword>
<keyword evidence="22 32" id="KW-1133">Transmembrane helix</keyword>
<comment type="function">
    <text evidence="32">Envelope glycoprotein gp160: Oligomerizes in the host endoplasmic reticulum into predominantly trimers. In a second time, gp160 transits in the host Golgi, where glycosylation is completed. The precursor is then proteolytically cleaved in the trans-Golgi and thereby activated by cellular furin or furin-like proteases to produce gp120 and gp41.</text>
</comment>
<comment type="caution">
    <text evidence="32 33">Lacks conserved residue(s) required for the propagation of feature annotation.</text>
</comment>
<evidence type="ECO:0000256" key="21">
    <source>
        <dbReference type="ARBA" id="ARBA00022890"/>
    </source>
</evidence>
<comment type="PTM">
    <text evidence="32">Highly glycosylated by host. The high number of glycan on the protein is reffered to as 'glycan shield' because it contributes to hide protein sequence from adaptive immune system.</text>
</comment>
<feature type="topological domain" description="Cytoplasmic" evidence="32">
    <location>
        <begin position="703"/>
        <end position="860"/>
    </location>
</feature>
<feature type="transmembrane region" description="Helical" evidence="33">
    <location>
        <begin position="675"/>
        <end position="696"/>
    </location>
</feature>
<dbReference type="GO" id="GO:0005198">
    <property type="term" value="F:structural molecule activity"/>
    <property type="evidence" value="ECO:0007669"/>
    <property type="project" value="UniProtKB-UniRule"/>
</dbReference>
<keyword evidence="25 32" id="KW-0472">Membrane</keyword>
<keyword evidence="29 32" id="KW-0899">Viral immunoevasion</keyword>
<dbReference type="GO" id="GO:0055036">
    <property type="term" value="C:virion membrane"/>
    <property type="evidence" value="ECO:0007669"/>
    <property type="project" value="UniProtKB-SubCell"/>
</dbReference>
<dbReference type="Pfam" id="PF00517">
    <property type="entry name" value="GP41"/>
    <property type="match status" value="1"/>
</dbReference>
<keyword evidence="20 32" id="KW-0261">Viral envelope protein</keyword>
<keyword evidence="16 32" id="KW-0732">Signal</keyword>
<evidence type="ECO:0000256" key="26">
    <source>
        <dbReference type="ARBA" id="ARBA00023139"/>
    </source>
</evidence>